<keyword evidence="3" id="KW-1185">Reference proteome</keyword>
<reference evidence="2" key="1">
    <citation type="journal article" date="2020" name="bioRxiv">
        <title>Hybrid origin of Populus tomentosa Carr. identified through genome sequencing and phylogenomic analysis.</title>
        <authorList>
            <person name="An X."/>
            <person name="Gao K."/>
            <person name="Chen Z."/>
            <person name="Li J."/>
            <person name="Yang X."/>
            <person name="Yang X."/>
            <person name="Zhou J."/>
            <person name="Guo T."/>
            <person name="Zhao T."/>
            <person name="Huang S."/>
            <person name="Miao D."/>
            <person name="Khan W.U."/>
            <person name="Rao P."/>
            <person name="Ye M."/>
            <person name="Lei B."/>
            <person name="Liao W."/>
            <person name="Wang J."/>
            <person name="Ji L."/>
            <person name="Li Y."/>
            <person name="Guo B."/>
            <person name="Mustafa N.S."/>
            <person name="Li S."/>
            <person name="Yun Q."/>
            <person name="Keller S.R."/>
            <person name="Mao J."/>
            <person name="Zhang R."/>
            <person name="Strauss S.H."/>
        </authorList>
    </citation>
    <scope>NUCLEOTIDE SEQUENCE</scope>
    <source>
        <strain evidence="2">GM15</strain>
        <tissue evidence="2">Leaf</tissue>
    </source>
</reference>
<evidence type="ECO:0000313" key="2">
    <source>
        <dbReference type="EMBL" id="KAG6787624.1"/>
    </source>
</evidence>
<dbReference type="Proteomes" id="UP000886885">
    <property type="component" value="Chromosome 1D"/>
</dbReference>
<dbReference type="CDD" id="cd16664">
    <property type="entry name" value="RING-Ubox_PUB"/>
    <property type="match status" value="1"/>
</dbReference>
<dbReference type="EMBL" id="JAAWWB010000002">
    <property type="protein sequence ID" value="KAG6787624.1"/>
    <property type="molecule type" value="Genomic_DNA"/>
</dbReference>
<evidence type="ECO:0000313" key="3">
    <source>
        <dbReference type="Proteomes" id="UP000886885"/>
    </source>
</evidence>
<accession>A0A8X8DER6</accession>
<evidence type="ECO:0000259" key="1">
    <source>
        <dbReference type="PROSITE" id="PS51698"/>
    </source>
</evidence>
<sequence length="126" mass="14312">MQINHSLALKQGMMEGVKAYTTMQGQIEVMDILMKDPHDFICPLTGQLFEDPVTLETGQTFEREAIGEWFDQGNRTCSVTGKTLACSTVPLTNSILKYVIVSQYNFRFESCNKILEEEISLLFCLF</sequence>
<dbReference type="GO" id="GO:0016567">
    <property type="term" value="P:protein ubiquitination"/>
    <property type="evidence" value="ECO:0007669"/>
    <property type="project" value="InterPro"/>
</dbReference>
<dbReference type="PANTHER" id="PTHR47446">
    <property type="entry name" value="RING-TYPE E3 UBIQUITIN TRANSFERASE"/>
    <property type="match status" value="1"/>
</dbReference>
<dbReference type="SMART" id="SM00504">
    <property type="entry name" value="Ubox"/>
    <property type="match status" value="1"/>
</dbReference>
<dbReference type="InterPro" id="IPR003613">
    <property type="entry name" value="Ubox_domain"/>
</dbReference>
<protein>
    <recommendedName>
        <fullName evidence="1">U-box domain-containing protein</fullName>
    </recommendedName>
</protein>
<dbReference type="GO" id="GO:0004842">
    <property type="term" value="F:ubiquitin-protein transferase activity"/>
    <property type="evidence" value="ECO:0007669"/>
    <property type="project" value="InterPro"/>
</dbReference>
<dbReference type="Pfam" id="PF04564">
    <property type="entry name" value="U-box"/>
    <property type="match status" value="1"/>
</dbReference>
<dbReference type="InterPro" id="IPR052858">
    <property type="entry name" value="E3_ubiquitin-ligase_LIN"/>
</dbReference>
<dbReference type="PROSITE" id="PS51698">
    <property type="entry name" value="U_BOX"/>
    <property type="match status" value="1"/>
</dbReference>
<organism evidence="2 3">
    <name type="scientific">Populus tomentosa</name>
    <name type="common">Chinese white poplar</name>
    <dbReference type="NCBI Taxonomy" id="118781"/>
    <lineage>
        <taxon>Eukaryota</taxon>
        <taxon>Viridiplantae</taxon>
        <taxon>Streptophyta</taxon>
        <taxon>Embryophyta</taxon>
        <taxon>Tracheophyta</taxon>
        <taxon>Spermatophyta</taxon>
        <taxon>Magnoliopsida</taxon>
        <taxon>eudicotyledons</taxon>
        <taxon>Gunneridae</taxon>
        <taxon>Pentapetalae</taxon>
        <taxon>rosids</taxon>
        <taxon>fabids</taxon>
        <taxon>Malpighiales</taxon>
        <taxon>Salicaceae</taxon>
        <taxon>Saliceae</taxon>
        <taxon>Populus</taxon>
    </lineage>
</organism>
<proteinExistence type="predicted"/>
<dbReference type="InterPro" id="IPR045210">
    <property type="entry name" value="RING-Ubox_PUB"/>
</dbReference>
<dbReference type="PANTHER" id="PTHR47446:SF2">
    <property type="entry name" value="RING-TYPE E3 UBIQUITIN TRANSFERASE"/>
    <property type="match status" value="1"/>
</dbReference>
<name>A0A8X8DER6_POPTO</name>
<dbReference type="AlphaFoldDB" id="A0A8X8DER6"/>
<gene>
    <name evidence="2" type="ORF">POTOM_003667</name>
</gene>
<comment type="caution">
    <text evidence="2">The sequence shown here is derived from an EMBL/GenBank/DDBJ whole genome shotgun (WGS) entry which is preliminary data.</text>
</comment>
<feature type="domain" description="U-box" evidence="1">
    <location>
        <begin position="35"/>
        <end position="84"/>
    </location>
</feature>
<dbReference type="OrthoDB" id="10064100at2759"/>